<dbReference type="Proteomes" id="UP000002484">
    <property type="component" value="Chromosome"/>
</dbReference>
<dbReference type="HOGENOM" id="CLU_3200148_0_0_11"/>
<dbReference type="EMBL" id="CP002299">
    <property type="protein sequence ID" value="ADP80783.1"/>
    <property type="molecule type" value="Genomic_DNA"/>
</dbReference>
<evidence type="ECO:0000313" key="1">
    <source>
        <dbReference type="EMBL" id="ADP80783.1"/>
    </source>
</evidence>
<evidence type="ECO:0000313" key="2">
    <source>
        <dbReference type="Proteomes" id="UP000002484"/>
    </source>
</evidence>
<keyword evidence="2" id="KW-1185">Reference proteome</keyword>
<reference evidence="1 2" key="1">
    <citation type="submission" date="2010-10" db="EMBL/GenBank/DDBJ databases">
        <title>Complete sequence of Frankia sp. EuI1c.</title>
        <authorList>
            <consortium name="US DOE Joint Genome Institute"/>
            <person name="Lucas S."/>
            <person name="Copeland A."/>
            <person name="Lapidus A."/>
            <person name="Cheng J.-F."/>
            <person name="Bruce D."/>
            <person name="Goodwin L."/>
            <person name="Pitluck S."/>
            <person name="Chertkov O."/>
            <person name="Detter J.C."/>
            <person name="Han C."/>
            <person name="Tapia R."/>
            <person name="Land M."/>
            <person name="Hauser L."/>
            <person name="Jeffries C."/>
            <person name="Kyrpides N."/>
            <person name="Ivanova N."/>
            <person name="Mikhailova N."/>
            <person name="Beauchemin N."/>
            <person name="Sen A."/>
            <person name="Sur S.A."/>
            <person name="Gtari M."/>
            <person name="Wall L."/>
            <person name="Tisa L."/>
            <person name="Woyke T."/>
        </authorList>
    </citation>
    <scope>NUCLEOTIDE SEQUENCE [LARGE SCALE GENOMIC DNA]</scope>
    <source>
        <strain evidence="2">DSM 45817 / CECT 9037 / EuI1c</strain>
    </source>
</reference>
<dbReference type="InParanoid" id="E3J6K7"/>
<dbReference type="KEGG" id="fri:FraEuI1c_2755"/>
<organism evidence="1 2">
    <name type="scientific">Pseudofrankia inefficax (strain DSM 45817 / CECT 9037 / DDB 130130 / EuI1c)</name>
    <name type="common">Frankia inefficax</name>
    <dbReference type="NCBI Taxonomy" id="298654"/>
    <lineage>
        <taxon>Bacteria</taxon>
        <taxon>Bacillati</taxon>
        <taxon>Actinomycetota</taxon>
        <taxon>Actinomycetes</taxon>
        <taxon>Frankiales</taxon>
        <taxon>Frankiaceae</taxon>
        <taxon>Pseudofrankia</taxon>
    </lineage>
</organism>
<accession>E3J6K7</accession>
<gene>
    <name evidence="1" type="ordered locus">FraEuI1c_2755</name>
</gene>
<dbReference type="AlphaFoldDB" id="E3J6K7"/>
<sequence length="45" mass="4723">MHFGLDAKILAVQPRDAPMNPTDEGVDLHVPRGLSCLLPAPGADS</sequence>
<dbReference type="STRING" id="298654.FraEuI1c_2755"/>
<protein>
    <submittedName>
        <fullName evidence="1">Uncharacterized protein</fullName>
    </submittedName>
</protein>
<name>E3J6K7_PSEI1</name>
<proteinExistence type="predicted"/>